<feature type="domain" description="Insertion element IS1 protein InsA helix-turn-helix" evidence="1">
    <location>
        <begin position="43"/>
        <end position="85"/>
    </location>
</feature>
<reference evidence="2 3" key="1">
    <citation type="submission" date="2019-01" db="EMBL/GenBank/DDBJ databases">
        <title>Spirosoma flava sp. nov., a propanil-degrading bacterium isolated from herbicide-contaminated soil.</title>
        <authorList>
            <person name="Zhang L."/>
            <person name="Jiang J.-D."/>
        </authorList>
    </citation>
    <scope>NUCLEOTIDE SEQUENCE [LARGE SCALE GENOMIC DNA]</scope>
    <source>
        <strain evidence="2 3">TY50</strain>
    </source>
</reference>
<dbReference type="EMBL" id="SBLB01000013">
    <property type="protein sequence ID" value="RYC66598.1"/>
    <property type="molecule type" value="Genomic_DNA"/>
</dbReference>
<dbReference type="PANTHER" id="PTHR47923:SF1">
    <property type="entry name" value="INSERTION ELEMENT IS1 1 PROTEIN INSA-RELATED"/>
    <property type="match status" value="1"/>
</dbReference>
<sequence>MVLEAVACKHCGQAQQVKRYGTTRAGTQRYRCFDCGRTFVKIYTHKARDPLVKAQITQLGLNGSGVRDTARVLGINRNTVSSHFKKK</sequence>
<organism evidence="2 3">
    <name type="scientific">Spirosoma sordidisoli</name>
    <dbReference type="NCBI Taxonomy" id="2502893"/>
    <lineage>
        <taxon>Bacteria</taxon>
        <taxon>Pseudomonadati</taxon>
        <taxon>Bacteroidota</taxon>
        <taxon>Cytophagia</taxon>
        <taxon>Cytophagales</taxon>
        <taxon>Cytophagaceae</taxon>
        <taxon>Spirosoma</taxon>
    </lineage>
</organism>
<name>A0A4V1RVF6_9BACT</name>
<dbReference type="InterPro" id="IPR051252">
    <property type="entry name" value="IS1_transposase_InsA"/>
</dbReference>
<comment type="caution">
    <text evidence="2">The sequence shown here is derived from an EMBL/GenBank/DDBJ whole genome shotgun (WGS) entry which is preliminary data.</text>
</comment>
<protein>
    <submittedName>
        <fullName evidence="2">IS1 family transposase</fullName>
    </submittedName>
</protein>
<dbReference type="InterPro" id="IPR024431">
    <property type="entry name" value="InsA_HTH_dom"/>
</dbReference>
<dbReference type="PANTHER" id="PTHR47923">
    <property type="entry name" value="INSERTION ELEMENT IS1 1 PROTEIN INSA-RELATED"/>
    <property type="match status" value="1"/>
</dbReference>
<accession>A0A4V1RVF6</accession>
<proteinExistence type="predicted"/>
<dbReference type="Proteomes" id="UP000290407">
    <property type="component" value="Unassembled WGS sequence"/>
</dbReference>
<dbReference type="RefSeq" id="WP_129606415.1">
    <property type="nucleotide sequence ID" value="NZ_SBLB01000013.1"/>
</dbReference>
<gene>
    <name evidence="2" type="ORF">EQG79_28815</name>
</gene>
<dbReference type="GO" id="GO:0006313">
    <property type="term" value="P:DNA transposition"/>
    <property type="evidence" value="ECO:0007669"/>
    <property type="project" value="TreeGrafter"/>
</dbReference>
<evidence type="ECO:0000313" key="2">
    <source>
        <dbReference type="EMBL" id="RYC66598.1"/>
    </source>
</evidence>
<evidence type="ECO:0000313" key="3">
    <source>
        <dbReference type="Proteomes" id="UP000290407"/>
    </source>
</evidence>
<dbReference type="Pfam" id="PF12759">
    <property type="entry name" value="HTH_Tnp_IS1"/>
    <property type="match status" value="1"/>
</dbReference>
<dbReference type="AlphaFoldDB" id="A0A4V1RVF6"/>
<evidence type="ECO:0000259" key="1">
    <source>
        <dbReference type="Pfam" id="PF12759"/>
    </source>
</evidence>
<keyword evidence="3" id="KW-1185">Reference proteome</keyword>